<accession>A0A848CQT5</accession>
<dbReference type="RefSeq" id="WP_168933912.1">
    <property type="nucleotide sequence ID" value="NZ_JABAFX010000024.1"/>
</dbReference>
<dbReference type="Proteomes" id="UP000580130">
    <property type="component" value="Unassembled WGS sequence"/>
</dbReference>
<sequence>MKKKATYDPEIRSHVITVRMNEEEWSAFQSQRKKLGELSQSDFIRQAVTTAQIKVTVRPVFDSEKLDQMIAECGKIGSNINQIAKHLNIGNPMEARLMKNLNRSLANLDVIRTAAEKMAGGL</sequence>
<dbReference type="EMBL" id="JABAFX010000024">
    <property type="protein sequence ID" value="NME57753.1"/>
    <property type="molecule type" value="Genomic_DNA"/>
</dbReference>
<proteinExistence type="predicted"/>
<organism evidence="1 2">
    <name type="scientific">Dorea formicigenerans</name>
    <dbReference type="NCBI Taxonomy" id="39486"/>
    <lineage>
        <taxon>Bacteria</taxon>
        <taxon>Bacillati</taxon>
        <taxon>Bacillota</taxon>
        <taxon>Clostridia</taxon>
        <taxon>Lachnospirales</taxon>
        <taxon>Lachnospiraceae</taxon>
        <taxon>Dorea</taxon>
    </lineage>
</organism>
<dbReference type="Pfam" id="PF21983">
    <property type="entry name" value="NikA-like"/>
    <property type="match status" value="1"/>
</dbReference>
<dbReference type="InterPro" id="IPR053842">
    <property type="entry name" value="NikA-like"/>
</dbReference>
<reference evidence="1 2" key="1">
    <citation type="submission" date="2020-04" db="EMBL/GenBank/DDBJ databases">
        <authorList>
            <person name="Hitch T.C.A."/>
            <person name="Wylensek D."/>
            <person name="Clavel T."/>
        </authorList>
    </citation>
    <scope>NUCLEOTIDE SEQUENCE [LARGE SCALE GENOMIC DNA]</scope>
    <source>
        <strain evidence="1 2">BSM-383-APC-5F</strain>
    </source>
</reference>
<comment type="caution">
    <text evidence="1">The sequence shown here is derived from an EMBL/GenBank/DDBJ whole genome shotgun (WGS) entry which is preliminary data.</text>
</comment>
<name>A0A848CQT5_9FIRM</name>
<protein>
    <submittedName>
        <fullName evidence="1">Plasmid mobilization relaxosome protein MobC</fullName>
    </submittedName>
</protein>
<gene>
    <name evidence="1" type="primary">mobC</name>
    <name evidence="1" type="ORF">HF855_10085</name>
</gene>
<evidence type="ECO:0000313" key="2">
    <source>
        <dbReference type="Proteomes" id="UP000580130"/>
    </source>
</evidence>
<evidence type="ECO:0000313" key="1">
    <source>
        <dbReference type="EMBL" id="NME57753.1"/>
    </source>
</evidence>
<dbReference type="AlphaFoldDB" id="A0A848CQT5"/>